<sequence length="125" mass="13724">MPRKRLFEFFSFCSHGVGLPSNREDAEVVQVLTPALRIRVEERQEKKKMKLSRAPRTPVVSKVKNRRKSSSSSSSATANGGIRFRGGTEVLPTERGEEEEDSAEEMVIGAIVNASSADSTLLSLS</sequence>
<proteinExistence type="predicted"/>
<dbReference type="Proteomes" id="UP000636800">
    <property type="component" value="Unassembled WGS sequence"/>
</dbReference>
<organism evidence="2 3">
    <name type="scientific">Vanilla planifolia</name>
    <name type="common">Vanilla</name>
    <dbReference type="NCBI Taxonomy" id="51239"/>
    <lineage>
        <taxon>Eukaryota</taxon>
        <taxon>Viridiplantae</taxon>
        <taxon>Streptophyta</taxon>
        <taxon>Embryophyta</taxon>
        <taxon>Tracheophyta</taxon>
        <taxon>Spermatophyta</taxon>
        <taxon>Magnoliopsida</taxon>
        <taxon>Liliopsida</taxon>
        <taxon>Asparagales</taxon>
        <taxon>Orchidaceae</taxon>
        <taxon>Vanilloideae</taxon>
        <taxon>Vanilleae</taxon>
        <taxon>Vanilla</taxon>
    </lineage>
</organism>
<keyword evidence="3" id="KW-1185">Reference proteome</keyword>
<reference evidence="2 3" key="1">
    <citation type="journal article" date="2020" name="Nat. Food">
        <title>A phased Vanilla planifolia genome enables genetic improvement of flavour and production.</title>
        <authorList>
            <person name="Hasing T."/>
            <person name="Tang H."/>
            <person name="Brym M."/>
            <person name="Khazi F."/>
            <person name="Huang T."/>
            <person name="Chambers A.H."/>
        </authorList>
    </citation>
    <scope>NUCLEOTIDE SEQUENCE [LARGE SCALE GENOMIC DNA]</scope>
    <source>
        <tissue evidence="2">Leaf</tissue>
    </source>
</reference>
<dbReference type="EMBL" id="JADCNL010000014">
    <property type="protein sequence ID" value="KAG0452777.1"/>
    <property type="molecule type" value="Genomic_DNA"/>
</dbReference>
<accession>A0A835PJK4</accession>
<dbReference type="OrthoDB" id="613656at2759"/>
<name>A0A835PJK4_VANPL</name>
<dbReference type="AlphaFoldDB" id="A0A835PJK4"/>
<gene>
    <name evidence="2" type="ORF">HPP92_025441</name>
</gene>
<comment type="caution">
    <text evidence="2">The sequence shown here is derived from an EMBL/GenBank/DDBJ whole genome shotgun (WGS) entry which is preliminary data.</text>
</comment>
<evidence type="ECO:0000256" key="1">
    <source>
        <dbReference type="SAM" id="MobiDB-lite"/>
    </source>
</evidence>
<protein>
    <submittedName>
        <fullName evidence="2">Uncharacterized protein</fullName>
    </submittedName>
</protein>
<evidence type="ECO:0000313" key="3">
    <source>
        <dbReference type="Proteomes" id="UP000636800"/>
    </source>
</evidence>
<evidence type="ECO:0000313" key="2">
    <source>
        <dbReference type="EMBL" id="KAG0452777.1"/>
    </source>
</evidence>
<feature type="region of interest" description="Disordered" evidence="1">
    <location>
        <begin position="45"/>
        <end position="104"/>
    </location>
</feature>